<dbReference type="Pfam" id="PF00175">
    <property type="entry name" value="NAD_binding_1"/>
    <property type="match status" value="1"/>
</dbReference>
<dbReference type="PANTHER" id="PTHR43513:SF1">
    <property type="entry name" value="ANAEROBIC SULFITE REDUCTASE SUBUNIT B"/>
    <property type="match status" value="1"/>
</dbReference>
<dbReference type="Pfam" id="PF00970">
    <property type="entry name" value="FAD_binding_6"/>
    <property type="match status" value="1"/>
</dbReference>
<evidence type="ECO:0000313" key="4">
    <source>
        <dbReference type="Proteomes" id="UP000663525"/>
    </source>
</evidence>
<dbReference type="PRINTS" id="PR00371">
    <property type="entry name" value="FPNCR"/>
</dbReference>
<dbReference type="EMBL" id="CP064787">
    <property type="protein sequence ID" value="QSG04534.1"/>
    <property type="molecule type" value="Genomic_DNA"/>
</dbReference>
<gene>
    <name evidence="3" type="primary">mcr1</name>
    <name evidence="3" type="ORF">HSR121_0175</name>
</gene>
<feature type="binding site" evidence="1">
    <location>
        <position position="256"/>
    </location>
    <ligand>
        <name>[2Fe-2S] cluster</name>
        <dbReference type="ChEBI" id="CHEBI:190135"/>
    </ligand>
</feature>
<feature type="binding site" evidence="1">
    <location>
        <position position="259"/>
    </location>
    <ligand>
        <name>[2Fe-2S] cluster</name>
        <dbReference type="ChEBI" id="CHEBI:190135"/>
    </ligand>
</feature>
<dbReference type="InterPro" id="IPR001433">
    <property type="entry name" value="OxRdtase_FAD/NAD-bd"/>
</dbReference>
<dbReference type="PANTHER" id="PTHR43513">
    <property type="entry name" value="DIHYDROOROTATE DEHYDROGENASE B (NAD(+)), ELECTRON TRANSFER SUBUNIT"/>
    <property type="match status" value="1"/>
</dbReference>
<proteinExistence type="predicted"/>
<dbReference type="GeneID" id="68853833"/>
<dbReference type="Gene3D" id="3.40.50.80">
    <property type="entry name" value="Nucleotide-binding domain of ferredoxin-NADP reductase (FNR) module"/>
    <property type="match status" value="1"/>
</dbReference>
<dbReference type="PROSITE" id="PS51384">
    <property type="entry name" value="FAD_FR"/>
    <property type="match status" value="1"/>
</dbReference>
<dbReference type="AlphaFoldDB" id="A0A897MVJ9"/>
<feature type="binding site" evidence="1">
    <location>
        <position position="267"/>
    </location>
    <ligand>
        <name>[2Fe-2S] cluster</name>
        <dbReference type="ChEBI" id="CHEBI:190135"/>
    </ligand>
</feature>
<dbReference type="GO" id="GO:0051537">
    <property type="term" value="F:2 iron, 2 sulfur cluster binding"/>
    <property type="evidence" value="ECO:0007669"/>
    <property type="project" value="UniProtKB-KW"/>
</dbReference>
<keyword evidence="1" id="KW-0408">Iron</keyword>
<dbReference type="InterPro" id="IPR017927">
    <property type="entry name" value="FAD-bd_FR_type"/>
</dbReference>
<feature type="binding site" evidence="1">
    <location>
        <position position="251"/>
    </location>
    <ligand>
        <name>[2Fe-2S] cluster</name>
        <dbReference type="ChEBI" id="CHEBI:190135"/>
    </ligand>
</feature>
<feature type="domain" description="FAD-binding FR-type" evidence="2">
    <location>
        <begin position="16"/>
        <end position="113"/>
    </location>
</feature>
<dbReference type="InterPro" id="IPR008333">
    <property type="entry name" value="Cbr1-like_FAD-bd_dom"/>
</dbReference>
<dbReference type="SUPFAM" id="SSF63380">
    <property type="entry name" value="Riboflavin synthase domain-like"/>
    <property type="match status" value="1"/>
</dbReference>
<sequence length="286" mass="31587">MRSSTTAKFDIGENEYQPVNGLITRTRSFTGADKLFEIQLPDGEELGHQPGQFVQLLVPGVGEAPFSVTSSPTKPGPFELTIRAVGNVTRALHNMEPGDTVGIRGPYGSGFDPDVFEGEDILFIAGGIGLAPLRSMINYTLDERERFGELTTVYGCKEPAEQLYPDELEEWAEGDEMTYLETVDQCPQDQEWDGPTGVITSVIPEVDIDVETSNVLVCGPPVMYTFVLQELDEMGVPDENIYLSLERNMHCGRGLCGHCQINELYVCTDGPVFHYPVVRDKQEAEV</sequence>
<organism evidence="3 4">
    <name type="scientific">Halapricum desulfuricans</name>
    <dbReference type="NCBI Taxonomy" id="2841257"/>
    <lineage>
        <taxon>Archaea</taxon>
        <taxon>Methanobacteriati</taxon>
        <taxon>Methanobacteriota</taxon>
        <taxon>Stenosarchaea group</taxon>
        <taxon>Halobacteria</taxon>
        <taxon>Halobacteriales</taxon>
        <taxon>Haloarculaceae</taxon>
        <taxon>Halapricum</taxon>
    </lineage>
</organism>
<dbReference type="InterPro" id="IPR050353">
    <property type="entry name" value="PyrK_electron_transfer"/>
</dbReference>
<keyword evidence="1" id="KW-0479">Metal-binding</keyword>
<dbReference type="SUPFAM" id="SSF52343">
    <property type="entry name" value="Ferredoxin reductase-like, C-terminal NADP-linked domain"/>
    <property type="match status" value="1"/>
</dbReference>
<name>A0A897MVJ9_9EURY</name>
<dbReference type="InterPro" id="IPR017938">
    <property type="entry name" value="Riboflavin_synthase-like_b-brl"/>
</dbReference>
<dbReference type="InterPro" id="IPR019480">
    <property type="entry name" value="Dihydroorotate_DH_Fe-S-bd"/>
</dbReference>
<dbReference type="PRINTS" id="PR00410">
    <property type="entry name" value="PHEHYDRXLASE"/>
</dbReference>
<dbReference type="GO" id="GO:0016491">
    <property type="term" value="F:oxidoreductase activity"/>
    <property type="evidence" value="ECO:0007669"/>
    <property type="project" value="InterPro"/>
</dbReference>
<dbReference type="CDD" id="cd06221">
    <property type="entry name" value="sulfite_reductase_like"/>
    <property type="match status" value="1"/>
</dbReference>
<comment type="cofactor">
    <cofactor evidence="1">
        <name>[2Fe-2S] cluster</name>
        <dbReference type="ChEBI" id="CHEBI:190135"/>
    </cofactor>
    <text evidence="1">Binds 1 [2Fe-2S] cluster per subunit.</text>
</comment>
<protein>
    <submittedName>
        <fullName evidence="3">NAD(P)H-flavin reductase</fullName>
    </submittedName>
</protein>
<dbReference type="GO" id="GO:0050660">
    <property type="term" value="F:flavin adenine dinucleotide binding"/>
    <property type="evidence" value="ECO:0007669"/>
    <property type="project" value="InterPro"/>
</dbReference>
<dbReference type="GO" id="GO:0046872">
    <property type="term" value="F:metal ion binding"/>
    <property type="evidence" value="ECO:0007669"/>
    <property type="project" value="UniProtKB-KW"/>
</dbReference>
<dbReference type="Proteomes" id="UP000663525">
    <property type="component" value="Chromosome"/>
</dbReference>
<dbReference type="RefSeq" id="WP_229113995.1">
    <property type="nucleotide sequence ID" value="NZ_CP064787.1"/>
</dbReference>
<dbReference type="InterPro" id="IPR001709">
    <property type="entry name" value="Flavoprot_Pyr_Nucl_cyt_Rdtase"/>
</dbReference>
<evidence type="ECO:0000313" key="3">
    <source>
        <dbReference type="EMBL" id="QSG04534.1"/>
    </source>
</evidence>
<keyword evidence="1" id="KW-0411">Iron-sulfur</keyword>
<dbReference type="PIRSF" id="PIRSF006816">
    <property type="entry name" value="Cyc3_hyd_g"/>
    <property type="match status" value="1"/>
</dbReference>
<accession>A0A897MVJ9</accession>
<keyword evidence="1" id="KW-0001">2Fe-2S</keyword>
<reference evidence="3" key="1">
    <citation type="submission" date="2020-11" db="EMBL/GenBank/DDBJ databases">
        <title>Carbohydrate-dependent, anaerobic sulfur respiration: A novel catabolism in halophilic archaea.</title>
        <authorList>
            <person name="Sorokin D.Y."/>
            <person name="Messina E."/>
            <person name="Smedile F."/>
            <person name="La Cono V."/>
            <person name="Hallsworth J.E."/>
            <person name="Yakimov M.M."/>
        </authorList>
    </citation>
    <scope>NUCLEOTIDE SEQUENCE</scope>
    <source>
        <strain evidence="3">HSR12-1</strain>
    </source>
</reference>
<dbReference type="Pfam" id="PF10418">
    <property type="entry name" value="DHODB_Fe-S_bind"/>
    <property type="match status" value="1"/>
</dbReference>
<dbReference type="InterPro" id="IPR012165">
    <property type="entry name" value="Cyt_c3_hydrogenase_gsu"/>
</dbReference>
<evidence type="ECO:0000256" key="1">
    <source>
        <dbReference type="PIRSR" id="PIRSR006816-2"/>
    </source>
</evidence>
<evidence type="ECO:0000259" key="2">
    <source>
        <dbReference type="PROSITE" id="PS51384"/>
    </source>
</evidence>
<dbReference type="InterPro" id="IPR039261">
    <property type="entry name" value="FNR_nucleotide-bd"/>
</dbReference>
<dbReference type="GO" id="GO:0006221">
    <property type="term" value="P:pyrimidine nucleotide biosynthetic process"/>
    <property type="evidence" value="ECO:0007669"/>
    <property type="project" value="InterPro"/>
</dbReference>
<dbReference type="Gene3D" id="2.40.30.10">
    <property type="entry name" value="Translation factors"/>
    <property type="match status" value="1"/>
</dbReference>